<keyword evidence="2 4" id="KW-0418">Kinase</keyword>
<feature type="domain" description="Carbohydrate kinase PfkB" evidence="3">
    <location>
        <begin position="59"/>
        <end position="347"/>
    </location>
</feature>
<dbReference type="InterPro" id="IPR036390">
    <property type="entry name" value="WH_DNA-bd_sf"/>
</dbReference>
<gene>
    <name evidence="4" type="ORF">DC094_13940</name>
</gene>
<dbReference type="SUPFAM" id="SSF46785">
    <property type="entry name" value="Winged helix' DNA-binding domain"/>
    <property type="match status" value="1"/>
</dbReference>
<dbReference type="PROSITE" id="PS00584">
    <property type="entry name" value="PFKB_KINASES_2"/>
    <property type="match status" value="1"/>
</dbReference>
<dbReference type="InterPro" id="IPR036388">
    <property type="entry name" value="WH-like_DNA-bd_sf"/>
</dbReference>
<dbReference type="GO" id="GO:0016301">
    <property type="term" value="F:kinase activity"/>
    <property type="evidence" value="ECO:0007669"/>
    <property type="project" value="UniProtKB-KW"/>
</dbReference>
<dbReference type="PROSITE" id="PS00583">
    <property type="entry name" value="PFKB_KINASES_1"/>
    <property type="match status" value="1"/>
</dbReference>
<comment type="caution">
    <text evidence="4">The sequence shown here is derived from an EMBL/GenBank/DDBJ whole genome shotgun (WGS) entry which is preliminary data.</text>
</comment>
<dbReference type="EMBL" id="QDDL01000005">
    <property type="protein sequence ID" value="PVZ68377.1"/>
    <property type="molecule type" value="Genomic_DNA"/>
</dbReference>
<accession>A0A2V1GUR1</accession>
<dbReference type="Proteomes" id="UP000244906">
    <property type="component" value="Unassembled WGS sequence"/>
</dbReference>
<protein>
    <submittedName>
        <fullName evidence="4">Kinase</fullName>
    </submittedName>
</protein>
<dbReference type="Pfam" id="PF00294">
    <property type="entry name" value="PfkB"/>
    <property type="match status" value="1"/>
</dbReference>
<dbReference type="Gene3D" id="1.10.10.10">
    <property type="entry name" value="Winged helix-like DNA-binding domain superfamily/Winged helix DNA-binding domain"/>
    <property type="match status" value="1"/>
</dbReference>
<dbReference type="RefSeq" id="WP_116687703.1">
    <property type="nucleotide sequence ID" value="NZ_CAWNYD010000005.1"/>
</dbReference>
<dbReference type="PANTHER" id="PTHR10584">
    <property type="entry name" value="SUGAR KINASE"/>
    <property type="match status" value="1"/>
</dbReference>
<evidence type="ECO:0000256" key="2">
    <source>
        <dbReference type="ARBA" id="ARBA00022777"/>
    </source>
</evidence>
<dbReference type="InterPro" id="IPR011611">
    <property type="entry name" value="PfkB_dom"/>
</dbReference>
<dbReference type="Gene3D" id="3.40.1190.20">
    <property type="match status" value="1"/>
</dbReference>
<evidence type="ECO:0000256" key="1">
    <source>
        <dbReference type="ARBA" id="ARBA00022679"/>
    </source>
</evidence>
<evidence type="ECO:0000313" key="5">
    <source>
        <dbReference type="Proteomes" id="UP000244906"/>
    </source>
</evidence>
<evidence type="ECO:0000313" key="4">
    <source>
        <dbReference type="EMBL" id="PVZ68377.1"/>
    </source>
</evidence>
<dbReference type="SUPFAM" id="SSF53613">
    <property type="entry name" value="Ribokinase-like"/>
    <property type="match status" value="1"/>
</dbReference>
<keyword evidence="1" id="KW-0808">Transferase</keyword>
<dbReference type="InterPro" id="IPR002173">
    <property type="entry name" value="Carboh/pur_kinase_PfkB_CS"/>
</dbReference>
<dbReference type="AlphaFoldDB" id="A0A2V1GUR1"/>
<evidence type="ECO:0000259" key="3">
    <source>
        <dbReference type="Pfam" id="PF00294"/>
    </source>
</evidence>
<dbReference type="InterPro" id="IPR029056">
    <property type="entry name" value="Ribokinase-like"/>
</dbReference>
<sequence>MTEREQQILALIRQNPLISQKVLGEHLGISREAAASHIMNLTRKGYVRGKGYLLNDPLEVMVIGGCNLDIQGIPAKAGIAGDSLPGQVSMTPGGVGRNIAENIARLSHEVRMVSVVGADEAGQQLIAATADAGVDVSSIRQLSGRRTSVYLSILDHQHELVQAINDMDTINDLTPEVLADQASSIGHSKALVIDANLTSAALEYLFTRKPLAPVFADCVSASKAEKLKPWLNRIHCLKPNVMEAELLWGKPVKDQQDLKNCAQWFHAQGVAKIFISLGGDGLFASDGQQQLMIKPKPCKVISVSGAGDALMAGLVHSHLKNLDLNQTVDTAQACAAMALTYHSTVNPALSAAAVKRQLRK</sequence>
<proteinExistence type="predicted"/>
<keyword evidence="5" id="KW-1185">Reference proteome</keyword>
<dbReference type="CDD" id="cd01941">
    <property type="entry name" value="YeiC_kinase_like"/>
    <property type="match status" value="1"/>
</dbReference>
<organism evidence="4 5">
    <name type="scientific">Pelagibaculum spongiae</name>
    <dbReference type="NCBI Taxonomy" id="2080658"/>
    <lineage>
        <taxon>Bacteria</taxon>
        <taxon>Pseudomonadati</taxon>
        <taxon>Pseudomonadota</taxon>
        <taxon>Gammaproteobacteria</taxon>
        <taxon>Oceanospirillales</taxon>
        <taxon>Pelagibaculum</taxon>
    </lineage>
</organism>
<dbReference type="PANTHER" id="PTHR10584:SF166">
    <property type="entry name" value="RIBOKINASE"/>
    <property type="match status" value="1"/>
</dbReference>
<dbReference type="OrthoDB" id="9806249at2"/>
<name>A0A2V1GUR1_9GAMM</name>
<reference evidence="4 5" key="1">
    <citation type="submission" date="2018-04" db="EMBL/GenBank/DDBJ databases">
        <title>Thalassorhabdus spongiae gen. nov., sp. nov., isolated from a marine sponge in South-West Iceland.</title>
        <authorList>
            <person name="Knobloch S."/>
            <person name="Daussin A."/>
            <person name="Johannsson R."/>
            <person name="Marteinsson V.T."/>
        </authorList>
    </citation>
    <scope>NUCLEOTIDE SEQUENCE [LARGE SCALE GENOMIC DNA]</scope>
    <source>
        <strain evidence="4 5">Hp12</strain>
    </source>
</reference>
<dbReference type="Pfam" id="PF13412">
    <property type="entry name" value="HTH_24"/>
    <property type="match status" value="1"/>
</dbReference>